<evidence type="ECO:0000313" key="1">
    <source>
        <dbReference type="EMBL" id="KAJ7536689.1"/>
    </source>
</evidence>
<evidence type="ECO:0000313" key="2">
    <source>
        <dbReference type="Proteomes" id="UP001162992"/>
    </source>
</evidence>
<dbReference type="EMBL" id="CM055103">
    <property type="protein sequence ID" value="KAJ7536689.1"/>
    <property type="molecule type" value="Genomic_DNA"/>
</dbReference>
<keyword evidence="2" id="KW-1185">Reference proteome</keyword>
<organism evidence="1 2">
    <name type="scientific">Diphasiastrum complanatum</name>
    <name type="common">Issler's clubmoss</name>
    <name type="synonym">Lycopodium complanatum</name>
    <dbReference type="NCBI Taxonomy" id="34168"/>
    <lineage>
        <taxon>Eukaryota</taxon>
        <taxon>Viridiplantae</taxon>
        <taxon>Streptophyta</taxon>
        <taxon>Embryophyta</taxon>
        <taxon>Tracheophyta</taxon>
        <taxon>Lycopodiopsida</taxon>
        <taxon>Lycopodiales</taxon>
        <taxon>Lycopodiaceae</taxon>
        <taxon>Lycopodioideae</taxon>
        <taxon>Diphasiastrum</taxon>
    </lineage>
</organism>
<reference evidence="2" key="1">
    <citation type="journal article" date="2024" name="Proc. Natl. Acad. Sci. U.S.A.">
        <title>Extraordinary preservation of gene collinearity over three hundred million years revealed in homosporous lycophytes.</title>
        <authorList>
            <person name="Li C."/>
            <person name="Wickell D."/>
            <person name="Kuo L.Y."/>
            <person name="Chen X."/>
            <person name="Nie B."/>
            <person name="Liao X."/>
            <person name="Peng D."/>
            <person name="Ji J."/>
            <person name="Jenkins J."/>
            <person name="Williams M."/>
            <person name="Shu S."/>
            <person name="Plott C."/>
            <person name="Barry K."/>
            <person name="Rajasekar S."/>
            <person name="Grimwood J."/>
            <person name="Han X."/>
            <person name="Sun S."/>
            <person name="Hou Z."/>
            <person name="He W."/>
            <person name="Dai G."/>
            <person name="Sun C."/>
            <person name="Schmutz J."/>
            <person name="Leebens-Mack J.H."/>
            <person name="Li F.W."/>
            <person name="Wang L."/>
        </authorList>
    </citation>
    <scope>NUCLEOTIDE SEQUENCE [LARGE SCALE GENOMIC DNA]</scope>
    <source>
        <strain evidence="2">cv. PW_Plant_1</strain>
    </source>
</reference>
<dbReference type="Proteomes" id="UP001162992">
    <property type="component" value="Chromosome 12"/>
</dbReference>
<proteinExistence type="predicted"/>
<sequence length="396" mass="44122">MKLFSWIHGMHKKGNHVDSKTSTAESALHYDCKSYTNKNLETEEEAPKTLPQRGQIDELEICLARDCLGVEDPFEDEFEMYRERIRVVFSHEQFGLLAIGTFGFDALRGEPEIKSLQLKQIGEQSNNLHLINDVEQLEGTLDDVFGAGKQEDPAGTLMRCISSAAHEDGLENTIIVKSSKPLAKEDSVTSYETPSSKKGKFAKVIGWHGGNKVHPSVNADSNTPYEAVEASHTKKKFRDKFLKQCKVLGSCFGSDDVDLTKNKDTIQREYCLQKKKSLSSRLKTLLSSDNSSAALCTQDVIQQAQPHGHFQTPKISCSKSGGRVLASGRSKEPNLARVIVAGGPDKRTALTEDLQQQHSSTLRNYLPPRQRGLQKPESSHENWIKTDSEYVVLECI</sequence>
<name>A0ACC2C3W0_DIPCM</name>
<protein>
    <submittedName>
        <fullName evidence="1">Uncharacterized protein</fullName>
    </submittedName>
</protein>
<gene>
    <name evidence="1" type="ORF">O6H91_12G077900</name>
</gene>
<accession>A0ACC2C3W0</accession>
<comment type="caution">
    <text evidence="1">The sequence shown here is derived from an EMBL/GenBank/DDBJ whole genome shotgun (WGS) entry which is preliminary data.</text>
</comment>